<sequence length="478" mass="50561">MDTMTWERVALATGPGAGAEEAVRQAYREAGLAEPERVLVLASPLAGAVVAAYLTGDDAIRARLRRPRLEQASGQAPGKASGQVSGEALGEASGQVSREALGETSGQVPGEAPGQASGQGDRVVRTRLDWAGPAARDVLDGGDPGRSVRDAIRTVPWERARAATYAELGAAGWAQLWGETGGRLWPQVERLVTDIRRAIADWGAGRVAGSARDGAGSRWDQAGTGQGAAGRDRGADQEGESLRRVTIDAVLGQHDAPWLSAFDGLDGVGGSARGGGLSGVGGLDGVGRSAGVGGPDGGGGLGGLKRVAEQAGWWWPYERLAIITERPVELHLDDLGRLHRADGPALSYADGFALHAWHGMPVPPDFGATMTGLTPERIREEANAELRRAMLEHFGMERYLAESGAKPMQSDETGVLWRIELPGDEPLAMVEVVNSTPEPDGTSRTYFLRVPPWVQRAREGVAWTFGLAEQDYRPQRET</sequence>
<protein>
    <recommendedName>
        <fullName evidence="2">DUF6745 domain-containing protein</fullName>
    </recommendedName>
</protein>
<gene>
    <name evidence="3" type="ORF">GCM10009850_013780</name>
</gene>
<keyword evidence="4" id="KW-1185">Reference proteome</keyword>
<organism evidence="3 4">
    <name type="scientific">Nonomuraea monospora</name>
    <dbReference type="NCBI Taxonomy" id="568818"/>
    <lineage>
        <taxon>Bacteria</taxon>
        <taxon>Bacillati</taxon>
        <taxon>Actinomycetota</taxon>
        <taxon>Actinomycetes</taxon>
        <taxon>Streptosporangiales</taxon>
        <taxon>Streptosporangiaceae</taxon>
        <taxon>Nonomuraea</taxon>
    </lineage>
</organism>
<evidence type="ECO:0000256" key="1">
    <source>
        <dbReference type="SAM" id="MobiDB-lite"/>
    </source>
</evidence>
<feature type="domain" description="DUF6745" evidence="2">
    <location>
        <begin position="297"/>
        <end position="478"/>
    </location>
</feature>
<dbReference type="Proteomes" id="UP001499843">
    <property type="component" value="Unassembled WGS sequence"/>
</dbReference>
<dbReference type="Pfam" id="PF20530">
    <property type="entry name" value="DUF6745"/>
    <property type="match status" value="1"/>
</dbReference>
<proteinExistence type="predicted"/>
<dbReference type="InterPro" id="IPR046633">
    <property type="entry name" value="DUF6745"/>
</dbReference>
<feature type="region of interest" description="Disordered" evidence="1">
    <location>
        <begin position="207"/>
        <end position="240"/>
    </location>
</feature>
<accession>A0ABP5P259</accession>
<name>A0ABP5P259_9ACTN</name>
<evidence type="ECO:0000313" key="4">
    <source>
        <dbReference type="Proteomes" id="UP001499843"/>
    </source>
</evidence>
<reference evidence="4" key="1">
    <citation type="journal article" date="2019" name="Int. J. Syst. Evol. Microbiol.">
        <title>The Global Catalogue of Microorganisms (GCM) 10K type strain sequencing project: providing services to taxonomists for standard genome sequencing and annotation.</title>
        <authorList>
            <consortium name="The Broad Institute Genomics Platform"/>
            <consortium name="The Broad Institute Genome Sequencing Center for Infectious Disease"/>
            <person name="Wu L."/>
            <person name="Ma J."/>
        </authorList>
    </citation>
    <scope>NUCLEOTIDE SEQUENCE [LARGE SCALE GENOMIC DNA]</scope>
    <source>
        <strain evidence="4">JCM 16114</strain>
    </source>
</reference>
<dbReference type="EMBL" id="BAAAQX010000003">
    <property type="protein sequence ID" value="GAA2205920.1"/>
    <property type="molecule type" value="Genomic_DNA"/>
</dbReference>
<evidence type="ECO:0000259" key="2">
    <source>
        <dbReference type="Pfam" id="PF20530"/>
    </source>
</evidence>
<feature type="region of interest" description="Disordered" evidence="1">
    <location>
        <begin position="68"/>
        <end position="122"/>
    </location>
</feature>
<feature type="compositionally biased region" description="Basic and acidic residues" evidence="1">
    <location>
        <begin position="230"/>
        <end position="240"/>
    </location>
</feature>
<dbReference type="RefSeq" id="WP_344471650.1">
    <property type="nucleotide sequence ID" value="NZ_BAAAQX010000003.1"/>
</dbReference>
<evidence type="ECO:0000313" key="3">
    <source>
        <dbReference type="EMBL" id="GAA2205920.1"/>
    </source>
</evidence>
<comment type="caution">
    <text evidence="3">The sequence shown here is derived from an EMBL/GenBank/DDBJ whole genome shotgun (WGS) entry which is preliminary data.</text>
</comment>